<evidence type="ECO:0000256" key="4">
    <source>
        <dbReference type="ARBA" id="ARBA00022645"/>
    </source>
</evidence>
<dbReference type="Gene3D" id="3.40.50.1820">
    <property type="entry name" value="alpha/beta hydrolase"/>
    <property type="match status" value="1"/>
</dbReference>
<evidence type="ECO:0000256" key="3">
    <source>
        <dbReference type="ARBA" id="ARBA00022525"/>
    </source>
</evidence>
<sequence length="507" mass="56388">MEIKIVSLYLFLSLSFFSQCSLSTSKIILENSTVFSSSESLSSQNADRRIQFFNLKPQHNVNVIPKGSPDAPRLVESQFDFSASIDAGNAPGGPSVTEFGHYAGYYPLPHSKAAKMFYFFFESRSNNSDPVVLWLSGGPGVSSSLALFYENGPFKISEDLSLSWNDFGWDKISNILYVDQPVGTGFSYTSDISDLRHDEAGVSDDLYEFLQAFFKEHLQFAKNSFYITGESYAGHYIPALASLIHNGNKKKEGIPINLKGFAIGNGLVNPEIQYGAYGDYAREMRLISESDHDSLKQNYVDCQGLIKNCNLNGGEACDSAYKVCNNISDQIMNKIKGTNVYDLRKKCVGRMCYNFSKVDVFLNQENIRKALGVGDITFVSFSRKVYDAMMEDFMINPEVKIPALVEDGINLLVYAGEYDILCNWLGNSRWVEQMNWSGQKDFGSAKTVPFLVDGKEAGLMKNHGSLTFLKVHDAGHMVPMDQPKASLQMLQKWMQGKLSTASGPTVG</sequence>
<evidence type="ECO:0000256" key="5">
    <source>
        <dbReference type="ARBA" id="ARBA00022670"/>
    </source>
</evidence>
<evidence type="ECO:0000256" key="6">
    <source>
        <dbReference type="ARBA" id="ARBA00022729"/>
    </source>
</evidence>
<evidence type="ECO:0000313" key="13">
    <source>
        <dbReference type="Proteomes" id="UP000030689"/>
    </source>
</evidence>
<keyword evidence="7 11" id="KW-0378">Hydrolase</keyword>
<dbReference type="PANTHER" id="PTHR11802:SF307">
    <property type="entry name" value="SERINE CARBOXYPEPTIDASE-LIKE 47"/>
    <property type="match status" value="1"/>
</dbReference>
<evidence type="ECO:0000256" key="1">
    <source>
        <dbReference type="ARBA" id="ARBA00004613"/>
    </source>
</evidence>
<name>V4LEV5_EUTSA</name>
<evidence type="ECO:0000313" key="12">
    <source>
        <dbReference type="EMBL" id="ESQ42259.1"/>
    </source>
</evidence>
<dbReference type="SUPFAM" id="SSF53474">
    <property type="entry name" value="alpha/beta-Hydrolases"/>
    <property type="match status" value="1"/>
</dbReference>
<reference evidence="12 13" key="1">
    <citation type="journal article" date="2013" name="Front. Plant Sci.">
        <title>The Reference Genome of the Halophytic Plant Eutrema salsugineum.</title>
        <authorList>
            <person name="Yang R."/>
            <person name="Jarvis D.E."/>
            <person name="Chen H."/>
            <person name="Beilstein M.A."/>
            <person name="Grimwood J."/>
            <person name="Jenkins J."/>
            <person name="Shu S."/>
            <person name="Prochnik S."/>
            <person name="Xin M."/>
            <person name="Ma C."/>
            <person name="Schmutz J."/>
            <person name="Wing R.A."/>
            <person name="Mitchell-Olds T."/>
            <person name="Schumaker K.S."/>
            <person name="Wang X."/>
        </authorList>
    </citation>
    <scope>NUCLEOTIDE SEQUENCE [LARGE SCALE GENOMIC DNA]</scope>
</reference>
<dbReference type="EMBL" id="KI517464">
    <property type="protein sequence ID" value="ESQ42259.1"/>
    <property type="molecule type" value="Genomic_DNA"/>
</dbReference>
<dbReference type="Proteomes" id="UP000030689">
    <property type="component" value="Unassembled WGS sequence"/>
</dbReference>
<keyword evidence="3" id="KW-0964">Secreted</keyword>
<feature type="chain" id="PRO_5005148438" description="Carboxypeptidase" evidence="11">
    <location>
        <begin position="23"/>
        <end position="507"/>
    </location>
</feature>
<keyword evidence="4 11" id="KW-0121">Carboxypeptidase</keyword>
<dbReference type="InterPro" id="IPR033124">
    <property type="entry name" value="Ser_caboxypep_his_AS"/>
</dbReference>
<dbReference type="PANTHER" id="PTHR11802">
    <property type="entry name" value="SERINE PROTEASE FAMILY S10 SERINE CARBOXYPEPTIDASE"/>
    <property type="match status" value="1"/>
</dbReference>
<dbReference type="GO" id="GO:0004185">
    <property type="term" value="F:serine-type carboxypeptidase activity"/>
    <property type="evidence" value="ECO:0007669"/>
    <property type="project" value="UniProtKB-UniRule"/>
</dbReference>
<evidence type="ECO:0000256" key="2">
    <source>
        <dbReference type="ARBA" id="ARBA00009431"/>
    </source>
</evidence>
<accession>V4LEV5</accession>
<comment type="subcellular location">
    <subcellularLocation>
        <location evidence="1">Secreted</location>
    </subcellularLocation>
</comment>
<protein>
    <recommendedName>
        <fullName evidence="11">Carboxypeptidase</fullName>
        <ecNumber evidence="11">3.4.16.-</ecNumber>
    </recommendedName>
</protein>
<evidence type="ECO:0000256" key="7">
    <source>
        <dbReference type="ARBA" id="ARBA00022801"/>
    </source>
</evidence>
<dbReference type="KEGG" id="eus:EUTSA_v10013304mg"/>
<evidence type="ECO:0000256" key="10">
    <source>
        <dbReference type="ARBA" id="ARBA00037399"/>
    </source>
</evidence>
<keyword evidence="8" id="KW-1015">Disulfide bond</keyword>
<dbReference type="PRINTS" id="PR00724">
    <property type="entry name" value="CRBOXYPTASEC"/>
</dbReference>
<keyword evidence="6 11" id="KW-0732">Signal</keyword>
<organism evidence="12 13">
    <name type="scientific">Eutrema salsugineum</name>
    <name type="common">Saltwater cress</name>
    <name type="synonym">Sisymbrium salsugineum</name>
    <dbReference type="NCBI Taxonomy" id="72664"/>
    <lineage>
        <taxon>Eukaryota</taxon>
        <taxon>Viridiplantae</taxon>
        <taxon>Streptophyta</taxon>
        <taxon>Embryophyta</taxon>
        <taxon>Tracheophyta</taxon>
        <taxon>Spermatophyta</taxon>
        <taxon>Magnoliopsida</taxon>
        <taxon>eudicotyledons</taxon>
        <taxon>Gunneridae</taxon>
        <taxon>Pentapetalae</taxon>
        <taxon>rosids</taxon>
        <taxon>malvids</taxon>
        <taxon>Brassicales</taxon>
        <taxon>Brassicaceae</taxon>
        <taxon>Eutremeae</taxon>
        <taxon>Eutrema</taxon>
    </lineage>
</organism>
<dbReference type="Pfam" id="PF00450">
    <property type="entry name" value="Peptidase_S10"/>
    <property type="match status" value="1"/>
</dbReference>
<dbReference type="FunFam" id="3.40.50.1820:FF:000060">
    <property type="entry name" value="Carboxypeptidase"/>
    <property type="match status" value="1"/>
</dbReference>
<gene>
    <name evidence="12" type="ORF">EUTSA_v10013304mg</name>
</gene>
<feature type="signal peptide" evidence="11">
    <location>
        <begin position="1"/>
        <end position="22"/>
    </location>
</feature>
<dbReference type="OMA" id="HEIAINH"/>
<keyword evidence="5 11" id="KW-0645">Protease</keyword>
<dbReference type="InterPro" id="IPR029058">
    <property type="entry name" value="AB_hydrolase_fold"/>
</dbReference>
<dbReference type="OrthoDB" id="443318at2759"/>
<dbReference type="MEROPS" id="S10.A44"/>
<comment type="function">
    <text evidence="10">Probable carboxypeptidase.</text>
</comment>
<dbReference type="EC" id="3.4.16.-" evidence="11"/>
<dbReference type="eggNOG" id="KOG1282">
    <property type="taxonomic scope" value="Eukaryota"/>
</dbReference>
<dbReference type="AlphaFoldDB" id="V4LEV5"/>
<comment type="similarity">
    <text evidence="2 11">Belongs to the peptidase S10 family.</text>
</comment>
<dbReference type="GO" id="GO:0005576">
    <property type="term" value="C:extracellular region"/>
    <property type="evidence" value="ECO:0007669"/>
    <property type="project" value="UniProtKB-SubCell"/>
</dbReference>
<dbReference type="InterPro" id="IPR001563">
    <property type="entry name" value="Peptidase_S10"/>
</dbReference>
<evidence type="ECO:0000256" key="11">
    <source>
        <dbReference type="RuleBase" id="RU361156"/>
    </source>
</evidence>
<keyword evidence="9" id="KW-0325">Glycoprotein</keyword>
<dbReference type="GO" id="GO:0005773">
    <property type="term" value="C:vacuole"/>
    <property type="evidence" value="ECO:0007669"/>
    <property type="project" value="TreeGrafter"/>
</dbReference>
<proteinExistence type="inferred from homology"/>
<dbReference type="PROSITE" id="PS00131">
    <property type="entry name" value="CARBOXYPEPT_SER_SER"/>
    <property type="match status" value="1"/>
</dbReference>
<dbReference type="Gramene" id="ESQ42259">
    <property type="protein sequence ID" value="ESQ42259"/>
    <property type="gene ID" value="EUTSA_v10013304mg"/>
</dbReference>
<dbReference type="InterPro" id="IPR018202">
    <property type="entry name" value="Ser_caboxypep_ser_AS"/>
</dbReference>
<dbReference type="PROSITE" id="PS00560">
    <property type="entry name" value="CARBOXYPEPT_SER_HIS"/>
    <property type="match status" value="1"/>
</dbReference>
<evidence type="ECO:0000256" key="8">
    <source>
        <dbReference type="ARBA" id="ARBA00023157"/>
    </source>
</evidence>
<dbReference type="GO" id="GO:0006508">
    <property type="term" value="P:proteolysis"/>
    <property type="evidence" value="ECO:0007669"/>
    <property type="project" value="UniProtKB-KW"/>
</dbReference>
<keyword evidence="13" id="KW-1185">Reference proteome</keyword>
<evidence type="ECO:0000256" key="9">
    <source>
        <dbReference type="ARBA" id="ARBA00023180"/>
    </source>
</evidence>